<keyword evidence="1" id="KW-0812">Transmembrane</keyword>
<evidence type="ECO:0000313" key="2">
    <source>
        <dbReference type="EMBL" id="KAK4184682.1"/>
    </source>
</evidence>
<evidence type="ECO:0000313" key="3">
    <source>
        <dbReference type="Proteomes" id="UP001302126"/>
    </source>
</evidence>
<gene>
    <name evidence="2" type="ORF">QBC35DRAFT_42033</name>
</gene>
<proteinExistence type="predicted"/>
<comment type="caution">
    <text evidence="2">The sequence shown here is derived from an EMBL/GenBank/DDBJ whole genome shotgun (WGS) entry which is preliminary data.</text>
</comment>
<keyword evidence="1" id="KW-0472">Membrane</keyword>
<accession>A0AAN6WQS4</accession>
<feature type="transmembrane region" description="Helical" evidence="1">
    <location>
        <begin position="82"/>
        <end position="106"/>
    </location>
</feature>
<sequence length="186" mass="20490">MMPSATTASGSQRESSFFGAFINPRPPPPLPGHEDPQARVERLRAHLFMAVLFEISCLITWVPTATFLLQQLIHGSNAPFSFNFFTAATALSSTQGAWNLFIMVCVNRKALASSGRESARREVVVLPTEPARPPRICTDKPITMGISSWWRRYQDANETVRVHSWDFLDVGLSLALARSGGSRGGD</sequence>
<dbReference type="AlphaFoldDB" id="A0AAN6WQS4"/>
<organism evidence="2 3">
    <name type="scientific">Podospora australis</name>
    <dbReference type="NCBI Taxonomy" id="1536484"/>
    <lineage>
        <taxon>Eukaryota</taxon>
        <taxon>Fungi</taxon>
        <taxon>Dikarya</taxon>
        <taxon>Ascomycota</taxon>
        <taxon>Pezizomycotina</taxon>
        <taxon>Sordariomycetes</taxon>
        <taxon>Sordariomycetidae</taxon>
        <taxon>Sordariales</taxon>
        <taxon>Podosporaceae</taxon>
        <taxon>Podospora</taxon>
    </lineage>
</organism>
<name>A0AAN6WQS4_9PEZI</name>
<reference evidence="2" key="1">
    <citation type="journal article" date="2023" name="Mol. Phylogenet. Evol.">
        <title>Genome-scale phylogeny and comparative genomics of the fungal order Sordariales.</title>
        <authorList>
            <person name="Hensen N."/>
            <person name="Bonometti L."/>
            <person name="Westerberg I."/>
            <person name="Brannstrom I.O."/>
            <person name="Guillou S."/>
            <person name="Cros-Aarteil S."/>
            <person name="Calhoun S."/>
            <person name="Haridas S."/>
            <person name="Kuo A."/>
            <person name="Mondo S."/>
            <person name="Pangilinan J."/>
            <person name="Riley R."/>
            <person name="LaButti K."/>
            <person name="Andreopoulos B."/>
            <person name="Lipzen A."/>
            <person name="Chen C."/>
            <person name="Yan M."/>
            <person name="Daum C."/>
            <person name="Ng V."/>
            <person name="Clum A."/>
            <person name="Steindorff A."/>
            <person name="Ohm R.A."/>
            <person name="Martin F."/>
            <person name="Silar P."/>
            <person name="Natvig D.O."/>
            <person name="Lalanne C."/>
            <person name="Gautier V."/>
            <person name="Ament-Velasquez S.L."/>
            <person name="Kruys A."/>
            <person name="Hutchinson M.I."/>
            <person name="Powell A.J."/>
            <person name="Barry K."/>
            <person name="Miller A.N."/>
            <person name="Grigoriev I.V."/>
            <person name="Debuchy R."/>
            <person name="Gladieux P."/>
            <person name="Hiltunen Thoren M."/>
            <person name="Johannesson H."/>
        </authorList>
    </citation>
    <scope>NUCLEOTIDE SEQUENCE</scope>
    <source>
        <strain evidence="2">PSN309</strain>
    </source>
</reference>
<keyword evidence="1" id="KW-1133">Transmembrane helix</keyword>
<keyword evidence="3" id="KW-1185">Reference proteome</keyword>
<feature type="transmembrane region" description="Helical" evidence="1">
    <location>
        <begin position="47"/>
        <end position="70"/>
    </location>
</feature>
<dbReference type="EMBL" id="MU864478">
    <property type="protein sequence ID" value="KAK4184682.1"/>
    <property type="molecule type" value="Genomic_DNA"/>
</dbReference>
<dbReference type="Proteomes" id="UP001302126">
    <property type="component" value="Unassembled WGS sequence"/>
</dbReference>
<protein>
    <submittedName>
        <fullName evidence="2">Uncharacterized protein</fullName>
    </submittedName>
</protein>
<evidence type="ECO:0000256" key="1">
    <source>
        <dbReference type="SAM" id="Phobius"/>
    </source>
</evidence>
<reference evidence="2" key="2">
    <citation type="submission" date="2023-05" db="EMBL/GenBank/DDBJ databases">
        <authorList>
            <consortium name="Lawrence Berkeley National Laboratory"/>
            <person name="Steindorff A."/>
            <person name="Hensen N."/>
            <person name="Bonometti L."/>
            <person name="Westerberg I."/>
            <person name="Brannstrom I.O."/>
            <person name="Guillou S."/>
            <person name="Cros-Aarteil S."/>
            <person name="Calhoun S."/>
            <person name="Haridas S."/>
            <person name="Kuo A."/>
            <person name="Mondo S."/>
            <person name="Pangilinan J."/>
            <person name="Riley R."/>
            <person name="Labutti K."/>
            <person name="Andreopoulos B."/>
            <person name="Lipzen A."/>
            <person name="Chen C."/>
            <person name="Yanf M."/>
            <person name="Daum C."/>
            <person name="Ng V."/>
            <person name="Clum A."/>
            <person name="Ohm R."/>
            <person name="Martin F."/>
            <person name="Silar P."/>
            <person name="Natvig D."/>
            <person name="Lalanne C."/>
            <person name="Gautier V."/>
            <person name="Ament-Velasquez S.L."/>
            <person name="Kruys A."/>
            <person name="Hutchinson M.I."/>
            <person name="Powell A.J."/>
            <person name="Barry K."/>
            <person name="Miller A.N."/>
            <person name="Grigoriev I.V."/>
            <person name="Debuchy R."/>
            <person name="Gladieux P."/>
            <person name="Thoren M.H."/>
            <person name="Johannesson H."/>
        </authorList>
    </citation>
    <scope>NUCLEOTIDE SEQUENCE</scope>
    <source>
        <strain evidence="2">PSN309</strain>
    </source>
</reference>